<reference evidence="6" key="1">
    <citation type="submission" date="2015-07" db="EMBL/GenBank/DDBJ databases">
        <title>Genome Of Nitrogen-Fixing Cyanobacterium Nostoc piscinale CENA21 From Solimoes/Amazon River Floodplain Sediments And Comparative Genomics To Uncover Biosynthetic Natural Products Potential.</title>
        <authorList>
            <person name="Leao T.F."/>
            <person name="Leao P.N."/>
            <person name="Guimaraes P.I."/>
            <person name="de Melo A.G.C."/>
            <person name="Ramos R.T.J."/>
            <person name="Silva A."/>
            <person name="Fiore M.F."/>
            <person name="Schneider M.P.C."/>
        </authorList>
    </citation>
    <scope>NUCLEOTIDE SEQUENCE [LARGE SCALE GENOMIC DNA]</scope>
    <source>
        <strain evidence="6">CENA21</strain>
    </source>
</reference>
<dbReference type="GO" id="GO:0004620">
    <property type="term" value="F:phospholipase activity"/>
    <property type="evidence" value="ECO:0007669"/>
    <property type="project" value="TreeGrafter"/>
</dbReference>
<dbReference type="OrthoDB" id="9807112at2"/>
<reference evidence="5 6" key="2">
    <citation type="journal article" date="2016" name="Genome Announc.">
        <title>Draft Genome Sequence of the N2-Fixing Cyanobacterium Nostoc piscinale CENA21, Isolated from the Brazilian Amazon Floodplain.</title>
        <authorList>
            <person name="Leao T."/>
            <person name="Guimaraes P.I."/>
            <person name="de Melo A.G."/>
            <person name="Ramos R.T."/>
            <person name="Leao P.N."/>
            <person name="Silva A."/>
            <person name="Fiore M.F."/>
            <person name="Schneider M.P."/>
        </authorList>
    </citation>
    <scope>NUCLEOTIDE SEQUENCE [LARGE SCALE GENOMIC DNA]</scope>
    <source>
        <strain evidence="5 6">CENA21</strain>
    </source>
</reference>
<dbReference type="GO" id="GO:0047372">
    <property type="term" value="F:monoacylglycerol lipase activity"/>
    <property type="evidence" value="ECO:0007669"/>
    <property type="project" value="TreeGrafter"/>
</dbReference>
<dbReference type="Gene3D" id="3.40.1090.10">
    <property type="entry name" value="Cytosolic phospholipase A2 catalytic domain"/>
    <property type="match status" value="1"/>
</dbReference>
<feature type="active site" description="Nucleophile" evidence="3">
    <location>
        <position position="46"/>
    </location>
</feature>
<feature type="short sequence motif" description="GXGXXG" evidence="3">
    <location>
        <begin position="12"/>
        <end position="17"/>
    </location>
</feature>
<organism evidence="5 6">
    <name type="scientific">Nostoc piscinale CENA21</name>
    <dbReference type="NCBI Taxonomy" id="224013"/>
    <lineage>
        <taxon>Bacteria</taxon>
        <taxon>Bacillati</taxon>
        <taxon>Cyanobacteriota</taxon>
        <taxon>Cyanophyceae</taxon>
        <taxon>Nostocales</taxon>
        <taxon>Nostocaceae</taxon>
        <taxon>Nostoc</taxon>
    </lineage>
</organism>
<name>A0A0M3V6Y8_9NOSO</name>
<feature type="domain" description="PNPLA" evidence="4">
    <location>
        <begin position="8"/>
        <end position="213"/>
    </location>
</feature>
<evidence type="ECO:0000256" key="3">
    <source>
        <dbReference type="PROSITE-ProRule" id="PRU01161"/>
    </source>
</evidence>
<dbReference type="PANTHER" id="PTHR32176">
    <property type="entry name" value="XYLOSE ISOMERASE"/>
    <property type="match status" value="1"/>
</dbReference>
<evidence type="ECO:0000256" key="2">
    <source>
        <dbReference type="ARBA" id="ARBA00023098"/>
    </source>
</evidence>
<dbReference type="InterPro" id="IPR002641">
    <property type="entry name" value="PNPLA_dom"/>
</dbReference>
<feature type="active site" description="Proton acceptor" evidence="3">
    <location>
        <position position="200"/>
    </location>
</feature>
<dbReference type="Proteomes" id="UP000062645">
    <property type="component" value="Chromosome"/>
</dbReference>
<gene>
    <name evidence="5" type="ORF">ACX27_20330</name>
</gene>
<dbReference type="Pfam" id="PF01734">
    <property type="entry name" value="Patatin"/>
    <property type="match status" value="1"/>
</dbReference>
<feature type="short sequence motif" description="GXSXG" evidence="3">
    <location>
        <begin position="44"/>
        <end position="48"/>
    </location>
</feature>
<evidence type="ECO:0000256" key="1">
    <source>
        <dbReference type="ARBA" id="ARBA00010240"/>
    </source>
</evidence>
<dbReference type="EMBL" id="CP012036">
    <property type="protein sequence ID" value="ALF56473.1"/>
    <property type="molecule type" value="Genomic_DNA"/>
</dbReference>
<evidence type="ECO:0000259" key="4">
    <source>
        <dbReference type="PROSITE" id="PS51635"/>
    </source>
</evidence>
<keyword evidence="3" id="KW-0442">Lipid degradation</keyword>
<keyword evidence="6" id="KW-1185">Reference proteome</keyword>
<dbReference type="InterPro" id="IPR016035">
    <property type="entry name" value="Acyl_Trfase/lysoPLipase"/>
</dbReference>
<dbReference type="AlphaFoldDB" id="A0A0M3V6Y8"/>
<evidence type="ECO:0000313" key="5">
    <source>
        <dbReference type="EMBL" id="ALF56473.1"/>
    </source>
</evidence>
<evidence type="ECO:0000313" key="6">
    <source>
        <dbReference type="Proteomes" id="UP000062645"/>
    </source>
</evidence>
<dbReference type="RefSeq" id="WP_062298454.1">
    <property type="nucleotide sequence ID" value="NZ_CP012036.1"/>
</dbReference>
<keyword evidence="3" id="KW-0378">Hydrolase</keyword>
<keyword evidence="2 3" id="KW-0443">Lipid metabolism</keyword>
<comment type="similarity">
    <text evidence="1">Belongs to the patatin family.</text>
</comment>
<protein>
    <submittedName>
        <fullName evidence="5">Patatin</fullName>
    </submittedName>
</protein>
<dbReference type="KEGG" id="npz:ACX27_20330"/>
<dbReference type="PROSITE" id="PS51635">
    <property type="entry name" value="PNPLA"/>
    <property type="match status" value="1"/>
</dbReference>
<dbReference type="PATRIC" id="fig|224013.5.peg.4866"/>
<dbReference type="PANTHER" id="PTHR32176:SF92">
    <property type="entry name" value="XYLOSE ISOMERASE"/>
    <property type="match status" value="1"/>
</dbReference>
<feature type="short sequence motif" description="DGA/G" evidence="3">
    <location>
        <begin position="200"/>
        <end position="202"/>
    </location>
</feature>
<sequence>MAYRYKILSIDGGGIRGIIPGIILAEIEKRTGKPICQLFNLIAGTSTGGILSAALTKPHPSNPNQPHFKAVDLIDIYRKEGKRIFAESPLAKSLKIDDILKAKYSSKGRDEVLTEYLQDTFLKKALTDLFITSYDIELRMPVFFVNNVKDQKLGENFRKVCDGYTMKQAGMATSAAPTYFKPYKIDTADPTNGGYYALVDGGVFANNPTSLAIMEALISSARPDPQKPDKQPLTINDILVVSLGTGSLNRRYNYDQAVDWGLVQWVQPLLNITLDGSSESVACQLEQMLPQADGYPKQYYRFQRQLTKANDNMDDTSPENIARLITLAQQIIEQRDSELDELCQQLKSGINSQEQPEKSVLVGR</sequence>
<proteinExistence type="inferred from homology"/>
<accession>A0A0M3V6Y8</accession>
<dbReference type="GO" id="GO:0016042">
    <property type="term" value="P:lipid catabolic process"/>
    <property type="evidence" value="ECO:0007669"/>
    <property type="project" value="UniProtKB-UniRule"/>
</dbReference>
<dbReference type="SUPFAM" id="SSF52151">
    <property type="entry name" value="FabD/lysophospholipase-like"/>
    <property type="match status" value="1"/>
</dbReference>